<dbReference type="SUPFAM" id="SSF54518">
    <property type="entry name" value="Tubby C-terminal domain-like"/>
    <property type="match status" value="1"/>
</dbReference>
<name>A0A2T1C458_9CYAN</name>
<dbReference type="OrthoDB" id="572274at2"/>
<reference evidence="1 2" key="1">
    <citation type="submission" date="2018-02" db="EMBL/GenBank/DDBJ databases">
        <authorList>
            <person name="Cohen D.B."/>
            <person name="Kent A.D."/>
        </authorList>
    </citation>
    <scope>NUCLEOTIDE SEQUENCE [LARGE SCALE GENOMIC DNA]</scope>
    <source>
        <strain evidence="1 2">CCAP 1448/3</strain>
    </source>
</reference>
<dbReference type="AlphaFoldDB" id="A0A2T1C458"/>
<protein>
    <submittedName>
        <fullName evidence="1">Uncharacterized protein</fullName>
    </submittedName>
</protein>
<dbReference type="Proteomes" id="UP000238762">
    <property type="component" value="Unassembled WGS sequence"/>
</dbReference>
<dbReference type="EMBL" id="PVWJ01000043">
    <property type="protein sequence ID" value="PSB03004.1"/>
    <property type="molecule type" value="Genomic_DNA"/>
</dbReference>
<dbReference type="InterPro" id="IPR007612">
    <property type="entry name" value="LOR"/>
</dbReference>
<proteinExistence type="predicted"/>
<evidence type="ECO:0000313" key="2">
    <source>
        <dbReference type="Proteomes" id="UP000238762"/>
    </source>
</evidence>
<dbReference type="RefSeq" id="WP_106288587.1">
    <property type="nucleotide sequence ID" value="NZ_CAWNTC010000028.1"/>
</dbReference>
<comment type="caution">
    <text evidence="1">The sequence shown here is derived from an EMBL/GenBank/DDBJ whole genome shotgun (WGS) entry which is preliminary data.</text>
</comment>
<keyword evidence="2" id="KW-1185">Reference proteome</keyword>
<gene>
    <name evidence="1" type="ORF">C7B64_10430</name>
</gene>
<sequence length="196" mass="22844">MNYPLTLTFKLWALAPQIFVRDTQQNVVFYVKQKLFKLKEKITVFGDEAQQTPKFYIQADRIIDFSARYNFSDVNGNQLGSVKRKGWKSLWKAHYDIFAPNSDQPIMVIHEENPWVKVFDTLFAEIPIIGLFTGYVFNPKYLVSRTDGRIVMHLQKEPAFLSRIFTIKKVDSLSEAEEKTALLSLLMMILLEKQRG</sequence>
<dbReference type="InterPro" id="IPR025659">
    <property type="entry name" value="Tubby-like_C"/>
</dbReference>
<accession>A0A2T1C458</accession>
<reference evidence="1 2" key="2">
    <citation type="submission" date="2018-03" db="EMBL/GenBank/DDBJ databases">
        <title>The ancient ancestry and fast evolution of plastids.</title>
        <authorList>
            <person name="Moore K.R."/>
            <person name="Magnabosco C."/>
            <person name="Momper L."/>
            <person name="Gold D.A."/>
            <person name="Bosak T."/>
            <person name="Fournier G.P."/>
        </authorList>
    </citation>
    <scope>NUCLEOTIDE SEQUENCE [LARGE SCALE GENOMIC DNA]</scope>
    <source>
        <strain evidence="1 2">CCAP 1448/3</strain>
    </source>
</reference>
<evidence type="ECO:0000313" key="1">
    <source>
        <dbReference type="EMBL" id="PSB03004.1"/>
    </source>
</evidence>
<organism evidence="1 2">
    <name type="scientific">Merismopedia glauca CCAP 1448/3</name>
    <dbReference type="NCBI Taxonomy" id="1296344"/>
    <lineage>
        <taxon>Bacteria</taxon>
        <taxon>Bacillati</taxon>
        <taxon>Cyanobacteriota</taxon>
        <taxon>Cyanophyceae</taxon>
        <taxon>Synechococcales</taxon>
        <taxon>Merismopediaceae</taxon>
        <taxon>Merismopedia</taxon>
    </lineage>
</organism>
<dbReference type="Pfam" id="PF04525">
    <property type="entry name" value="LOR"/>
    <property type="match status" value="1"/>
</dbReference>